<dbReference type="STRING" id="1220924.W2S598"/>
<dbReference type="Proteomes" id="UP000030752">
    <property type="component" value="Unassembled WGS sequence"/>
</dbReference>
<keyword evidence="2" id="KW-0689">Ribosomal protein</keyword>
<feature type="region of interest" description="Disordered" evidence="4">
    <location>
        <begin position="1"/>
        <end position="84"/>
    </location>
</feature>
<evidence type="ECO:0000256" key="1">
    <source>
        <dbReference type="ARBA" id="ARBA00007151"/>
    </source>
</evidence>
<dbReference type="InterPro" id="IPR000235">
    <property type="entry name" value="Ribosomal_uS7"/>
</dbReference>
<organism evidence="6 7">
    <name type="scientific">Cyphellophora europaea (strain CBS 101466)</name>
    <name type="common">Phialophora europaea</name>
    <dbReference type="NCBI Taxonomy" id="1220924"/>
    <lineage>
        <taxon>Eukaryota</taxon>
        <taxon>Fungi</taxon>
        <taxon>Dikarya</taxon>
        <taxon>Ascomycota</taxon>
        <taxon>Pezizomycotina</taxon>
        <taxon>Eurotiomycetes</taxon>
        <taxon>Chaetothyriomycetidae</taxon>
        <taxon>Chaetothyriales</taxon>
        <taxon>Cyphellophoraceae</taxon>
        <taxon>Cyphellophora</taxon>
    </lineage>
</organism>
<dbReference type="EMBL" id="KI635847">
    <property type="protein sequence ID" value="ETN43785.1"/>
    <property type="molecule type" value="Genomic_DNA"/>
</dbReference>
<dbReference type="Gene3D" id="1.10.455.10">
    <property type="entry name" value="Ribosomal protein S7 domain"/>
    <property type="match status" value="1"/>
</dbReference>
<sequence>MPPRISLLAPRRIAFRARTNAPQRTLATTPSRYQSDPIKGPAQAEPGKQTSGANESQLPHVTEEQAAMDEIMGETPPQTDDQSTPVAEILQRDQDAQKNAPEVFKKGMKKPGEGQQRSFSTSARRLEAELQSASGAGDALPESMLVAKVKNAAAKFDDTRAVGLDYPDAGPGHKFPLPDMEKWKVTDHMRRRYDPVIDQFTKMIMRDGKLARAQKNMDHILSTLRTAPPPAMNSARPLLSDASINTTHTTAPAVPRANLSMSPIQYLTSVVDSVAPLVKIRQQRGVLGGGQSLPIPVPLRIKQRRRTAIKWIIEGSEKRTDVSLKERVAREIMAVASGSSGVWEKRAGVHRLAITARSNVRSNTARGRRR</sequence>
<dbReference type="InterPro" id="IPR036823">
    <property type="entry name" value="Ribosomal_uS7_dom_sf"/>
</dbReference>
<dbReference type="InParanoid" id="W2S598"/>
<dbReference type="AlphaFoldDB" id="W2S598"/>
<dbReference type="PANTHER" id="PTHR11205">
    <property type="entry name" value="RIBOSOMAL PROTEIN S7"/>
    <property type="match status" value="1"/>
</dbReference>
<evidence type="ECO:0000256" key="4">
    <source>
        <dbReference type="SAM" id="MobiDB-lite"/>
    </source>
</evidence>
<dbReference type="GO" id="GO:1990904">
    <property type="term" value="C:ribonucleoprotein complex"/>
    <property type="evidence" value="ECO:0007669"/>
    <property type="project" value="UniProtKB-KW"/>
</dbReference>
<keyword evidence="7" id="KW-1185">Reference proteome</keyword>
<dbReference type="HOGENOM" id="CLU_049057_0_1_1"/>
<dbReference type="FunCoup" id="W2S598">
    <property type="interactions" value="227"/>
</dbReference>
<proteinExistence type="inferred from homology"/>
<dbReference type="InterPro" id="IPR023798">
    <property type="entry name" value="Ribosomal_uS7_dom"/>
</dbReference>
<dbReference type="GO" id="GO:0005840">
    <property type="term" value="C:ribosome"/>
    <property type="evidence" value="ECO:0007669"/>
    <property type="project" value="UniProtKB-KW"/>
</dbReference>
<feature type="compositionally biased region" description="Polar residues" evidence="4">
    <location>
        <begin position="20"/>
        <end position="34"/>
    </location>
</feature>
<dbReference type="RefSeq" id="XP_008714000.1">
    <property type="nucleotide sequence ID" value="XM_008715778.1"/>
</dbReference>
<dbReference type="GeneID" id="19978448"/>
<name>W2S598_CYPE1</name>
<dbReference type="SUPFAM" id="SSF47973">
    <property type="entry name" value="Ribosomal protein S7"/>
    <property type="match status" value="1"/>
</dbReference>
<comment type="similarity">
    <text evidence="1">Belongs to the universal ribosomal protein uS7 family.</text>
</comment>
<dbReference type="CDD" id="cd14868">
    <property type="entry name" value="uS7_Mitochondria_Fungi"/>
    <property type="match status" value="1"/>
</dbReference>
<feature type="domain" description="Small ribosomal subunit protein uS7" evidence="5">
    <location>
        <begin position="183"/>
        <end position="357"/>
    </location>
</feature>
<dbReference type="Pfam" id="PF00177">
    <property type="entry name" value="Ribosomal_S7"/>
    <property type="match status" value="1"/>
</dbReference>
<evidence type="ECO:0000259" key="5">
    <source>
        <dbReference type="Pfam" id="PF00177"/>
    </source>
</evidence>
<evidence type="ECO:0000256" key="3">
    <source>
        <dbReference type="ARBA" id="ARBA00023274"/>
    </source>
</evidence>
<protein>
    <recommendedName>
        <fullName evidence="5">Small ribosomal subunit protein uS7 domain-containing protein</fullName>
    </recommendedName>
</protein>
<reference evidence="6 7" key="1">
    <citation type="submission" date="2013-03" db="EMBL/GenBank/DDBJ databases">
        <title>The Genome Sequence of Phialophora europaea CBS 101466.</title>
        <authorList>
            <consortium name="The Broad Institute Genomics Platform"/>
            <person name="Cuomo C."/>
            <person name="de Hoog S."/>
            <person name="Gorbushina A."/>
            <person name="Walker B."/>
            <person name="Young S.K."/>
            <person name="Zeng Q."/>
            <person name="Gargeya S."/>
            <person name="Fitzgerald M."/>
            <person name="Haas B."/>
            <person name="Abouelleil A."/>
            <person name="Allen A.W."/>
            <person name="Alvarado L."/>
            <person name="Arachchi H.M."/>
            <person name="Berlin A.M."/>
            <person name="Chapman S.B."/>
            <person name="Gainer-Dewar J."/>
            <person name="Goldberg J."/>
            <person name="Griggs A."/>
            <person name="Gujja S."/>
            <person name="Hansen M."/>
            <person name="Howarth C."/>
            <person name="Imamovic A."/>
            <person name="Ireland A."/>
            <person name="Larimer J."/>
            <person name="McCowan C."/>
            <person name="Murphy C."/>
            <person name="Pearson M."/>
            <person name="Poon T.W."/>
            <person name="Priest M."/>
            <person name="Roberts A."/>
            <person name="Saif S."/>
            <person name="Shea T."/>
            <person name="Sisk P."/>
            <person name="Sykes S."/>
            <person name="Wortman J."/>
            <person name="Nusbaum C."/>
            <person name="Birren B."/>
        </authorList>
    </citation>
    <scope>NUCLEOTIDE SEQUENCE [LARGE SCALE GENOMIC DNA]</scope>
    <source>
        <strain evidence="6 7">CBS 101466</strain>
    </source>
</reference>
<dbReference type="VEuPathDB" id="FungiDB:HMPREF1541_11109"/>
<accession>W2S598</accession>
<dbReference type="OrthoDB" id="9972728at2759"/>
<evidence type="ECO:0000256" key="2">
    <source>
        <dbReference type="ARBA" id="ARBA00022980"/>
    </source>
</evidence>
<evidence type="ECO:0000313" key="7">
    <source>
        <dbReference type="Proteomes" id="UP000030752"/>
    </source>
</evidence>
<dbReference type="InterPro" id="IPR047988">
    <property type="entry name" value="Ribosomal_uS7m_fungi"/>
</dbReference>
<keyword evidence="3" id="KW-0687">Ribonucleoprotein</keyword>
<evidence type="ECO:0000313" key="6">
    <source>
        <dbReference type="EMBL" id="ETN43785.1"/>
    </source>
</evidence>
<dbReference type="GO" id="GO:0006412">
    <property type="term" value="P:translation"/>
    <property type="evidence" value="ECO:0007669"/>
    <property type="project" value="InterPro"/>
</dbReference>
<dbReference type="eggNOG" id="KOG3291">
    <property type="taxonomic scope" value="Eukaryota"/>
</dbReference>
<gene>
    <name evidence="6" type="ORF">HMPREF1541_11109</name>
</gene>
<feature type="compositionally biased region" description="Polar residues" evidence="4">
    <location>
        <begin position="48"/>
        <end position="59"/>
    </location>
</feature>